<sequence length="113" mass="12944">MHNIGEKMVKLPDSFVTEMVRELLSNIRQVFIMRASSYMKVLKVEISPASPLDPFGDTNEWHTVTDSLVEELEVQPESAYIKIPDEQAQAYNEEYKKALEAQKEANVRSKKKG</sequence>
<name>A0A645FJW9_9ZZZZ</name>
<proteinExistence type="predicted"/>
<reference evidence="1" key="1">
    <citation type="submission" date="2019-08" db="EMBL/GenBank/DDBJ databases">
        <authorList>
            <person name="Kucharzyk K."/>
            <person name="Murdoch R.W."/>
            <person name="Higgins S."/>
            <person name="Loffler F."/>
        </authorList>
    </citation>
    <scope>NUCLEOTIDE SEQUENCE</scope>
</reference>
<organism evidence="1">
    <name type="scientific">bioreactor metagenome</name>
    <dbReference type="NCBI Taxonomy" id="1076179"/>
    <lineage>
        <taxon>unclassified sequences</taxon>
        <taxon>metagenomes</taxon>
        <taxon>ecological metagenomes</taxon>
    </lineage>
</organism>
<dbReference type="EMBL" id="VSSQ01061313">
    <property type="protein sequence ID" value="MPN14671.1"/>
    <property type="molecule type" value="Genomic_DNA"/>
</dbReference>
<comment type="caution">
    <text evidence="1">The sequence shown here is derived from an EMBL/GenBank/DDBJ whole genome shotgun (WGS) entry which is preliminary data.</text>
</comment>
<accession>A0A645FJW9</accession>
<gene>
    <name evidence="1" type="ORF">SDC9_161998</name>
</gene>
<evidence type="ECO:0000313" key="1">
    <source>
        <dbReference type="EMBL" id="MPN14671.1"/>
    </source>
</evidence>
<dbReference type="AlphaFoldDB" id="A0A645FJW9"/>
<protein>
    <submittedName>
        <fullName evidence="1">Uncharacterized protein</fullName>
    </submittedName>
</protein>